<dbReference type="SUPFAM" id="SSF103473">
    <property type="entry name" value="MFS general substrate transporter"/>
    <property type="match status" value="1"/>
</dbReference>
<feature type="transmembrane region" description="Helical" evidence="7">
    <location>
        <begin position="145"/>
        <end position="164"/>
    </location>
</feature>
<feature type="transmembrane region" description="Helical" evidence="7">
    <location>
        <begin position="108"/>
        <end position="133"/>
    </location>
</feature>
<dbReference type="PANTHER" id="PTHR43124:SF3">
    <property type="entry name" value="CHLORAMPHENICOL EFFLUX PUMP RV0191"/>
    <property type="match status" value="1"/>
</dbReference>
<dbReference type="EMBL" id="JBHTCF010000013">
    <property type="protein sequence ID" value="MFC7307820.1"/>
    <property type="molecule type" value="Genomic_DNA"/>
</dbReference>
<dbReference type="InterPro" id="IPR036259">
    <property type="entry name" value="MFS_trans_sf"/>
</dbReference>
<keyword evidence="3 7" id="KW-0812">Transmembrane</keyword>
<feature type="transmembrane region" description="Helical" evidence="7">
    <location>
        <begin position="248"/>
        <end position="268"/>
    </location>
</feature>
<feature type="region of interest" description="Disordered" evidence="6">
    <location>
        <begin position="383"/>
        <end position="418"/>
    </location>
</feature>
<keyword evidence="10" id="KW-1185">Reference proteome</keyword>
<dbReference type="PROSITE" id="PS50850">
    <property type="entry name" value="MFS"/>
    <property type="match status" value="1"/>
</dbReference>
<feature type="transmembrane region" description="Helical" evidence="7">
    <location>
        <begin position="12"/>
        <end position="32"/>
    </location>
</feature>
<feature type="transmembrane region" description="Helical" evidence="7">
    <location>
        <begin position="275"/>
        <end position="293"/>
    </location>
</feature>
<keyword evidence="4 7" id="KW-1133">Transmembrane helix</keyword>
<comment type="caution">
    <text evidence="9">The sequence shown here is derived from an EMBL/GenBank/DDBJ whole genome shotgun (WGS) entry which is preliminary data.</text>
</comment>
<accession>A0ABW2JQG2</accession>
<proteinExistence type="predicted"/>
<feature type="transmembrane region" description="Helical" evidence="7">
    <location>
        <begin position="170"/>
        <end position="186"/>
    </location>
</feature>
<evidence type="ECO:0000313" key="10">
    <source>
        <dbReference type="Proteomes" id="UP001596523"/>
    </source>
</evidence>
<dbReference type="CDD" id="cd06174">
    <property type="entry name" value="MFS"/>
    <property type="match status" value="1"/>
</dbReference>
<name>A0ABW2JQG2_9ACTN</name>
<evidence type="ECO:0000256" key="4">
    <source>
        <dbReference type="ARBA" id="ARBA00022989"/>
    </source>
</evidence>
<dbReference type="Pfam" id="PF07690">
    <property type="entry name" value="MFS_1"/>
    <property type="match status" value="1"/>
</dbReference>
<evidence type="ECO:0000256" key="2">
    <source>
        <dbReference type="ARBA" id="ARBA00022475"/>
    </source>
</evidence>
<evidence type="ECO:0000259" key="8">
    <source>
        <dbReference type="PROSITE" id="PS50850"/>
    </source>
</evidence>
<evidence type="ECO:0000313" key="9">
    <source>
        <dbReference type="EMBL" id="MFC7307820.1"/>
    </source>
</evidence>
<feature type="compositionally biased region" description="Basic and acidic residues" evidence="6">
    <location>
        <begin position="395"/>
        <end position="418"/>
    </location>
</feature>
<gene>
    <name evidence="9" type="ORF">ACFQVC_26795</name>
</gene>
<feature type="transmembrane region" description="Helical" evidence="7">
    <location>
        <begin position="206"/>
        <end position="228"/>
    </location>
</feature>
<evidence type="ECO:0000256" key="3">
    <source>
        <dbReference type="ARBA" id="ARBA00022692"/>
    </source>
</evidence>
<reference evidence="10" key="1">
    <citation type="journal article" date="2019" name="Int. J. Syst. Evol. Microbiol.">
        <title>The Global Catalogue of Microorganisms (GCM) 10K type strain sequencing project: providing services to taxonomists for standard genome sequencing and annotation.</title>
        <authorList>
            <consortium name="The Broad Institute Genomics Platform"/>
            <consortium name="The Broad Institute Genome Sequencing Center for Infectious Disease"/>
            <person name="Wu L."/>
            <person name="Ma J."/>
        </authorList>
    </citation>
    <scope>NUCLEOTIDE SEQUENCE [LARGE SCALE GENOMIC DNA]</scope>
    <source>
        <strain evidence="10">SYNS20</strain>
    </source>
</reference>
<dbReference type="InterPro" id="IPR020846">
    <property type="entry name" value="MFS_dom"/>
</dbReference>
<dbReference type="InterPro" id="IPR050189">
    <property type="entry name" value="MFS_Efflux_Transporters"/>
</dbReference>
<evidence type="ECO:0000256" key="7">
    <source>
        <dbReference type="SAM" id="Phobius"/>
    </source>
</evidence>
<dbReference type="Proteomes" id="UP001596523">
    <property type="component" value="Unassembled WGS sequence"/>
</dbReference>
<feature type="transmembrane region" description="Helical" evidence="7">
    <location>
        <begin position="299"/>
        <end position="320"/>
    </location>
</feature>
<sequence>MTTETSPRADTGVRWGMVCAGTALIGTCYGFARFAYGLFAPEFEKSFAMSSTVSGIIGSGSYVGYCIAIVISLILTERVGARRVAMAAGTVAAGGTLMVALAPSTPVLAAGVLIAGSSTGLASPPMAAAVSRWVRAGVQDRAQSVVNAGTGIGVLVSGPIALILIDQWRWAWAVFAVIAAAVTLWVRRTIPFTSSEQGTDSGERGYVPGTAALVLGAFCMGLSSVAMWTFGRDLVTTEGGAGDVVSTSMWTVLGAAGFAGALSGDLVARSGLARSWSMVMVVMAGSTVLLALAPGSAVATYAAAAVFGASYVCLCGVILLWSTRIHPRRASFGVGISFLMIAVGQAVGAPLAGALTDAAGGTAAFYTCAVIGVIGALVRPGRDVRDAPGPQGSDRAGHDGRDAVRDERAERDETSSRR</sequence>
<comment type="subcellular location">
    <subcellularLocation>
        <location evidence="1">Cell membrane</location>
        <topology evidence="1">Multi-pass membrane protein</topology>
    </subcellularLocation>
</comment>
<feature type="domain" description="Major facilitator superfamily (MFS) profile" evidence="8">
    <location>
        <begin position="18"/>
        <end position="387"/>
    </location>
</feature>
<evidence type="ECO:0000256" key="6">
    <source>
        <dbReference type="SAM" id="MobiDB-lite"/>
    </source>
</evidence>
<protein>
    <submittedName>
        <fullName evidence="9">MFS transporter</fullName>
    </submittedName>
</protein>
<feature type="transmembrane region" description="Helical" evidence="7">
    <location>
        <begin position="52"/>
        <end position="75"/>
    </location>
</feature>
<keyword evidence="2" id="KW-1003">Cell membrane</keyword>
<dbReference type="Gene3D" id="1.20.1250.20">
    <property type="entry name" value="MFS general substrate transporter like domains"/>
    <property type="match status" value="2"/>
</dbReference>
<organism evidence="9 10">
    <name type="scientific">Streptomyces monticola</name>
    <dbReference type="NCBI Taxonomy" id="2666263"/>
    <lineage>
        <taxon>Bacteria</taxon>
        <taxon>Bacillati</taxon>
        <taxon>Actinomycetota</taxon>
        <taxon>Actinomycetes</taxon>
        <taxon>Kitasatosporales</taxon>
        <taxon>Streptomycetaceae</taxon>
        <taxon>Streptomyces</taxon>
    </lineage>
</organism>
<feature type="transmembrane region" description="Helical" evidence="7">
    <location>
        <begin position="84"/>
        <end position="102"/>
    </location>
</feature>
<feature type="transmembrane region" description="Helical" evidence="7">
    <location>
        <begin position="332"/>
        <end position="352"/>
    </location>
</feature>
<keyword evidence="5 7" id="KW-0472">Membrane</keyword>
<dbReference type="RefSeq" id="WP_381835242.1">
    <property type="nucleotide sequence ID" value="NZ_JBHTCF010000013.1"/>
</dbReference>
<feature type="transmembrane region" description="Helical" evidence="7">
    <location>
        <begin position="358"/>
        <end position="378"/>
    </location>
</feature>
<dbReference type="InterPro" id="IPR011701">
    <property type="entry name" value="MFS"/>
</dbReference>
<evidence type="ECO:0000256" key="1">
    <source>
        <dbReference type="ARBA" id="ARBA00004651"/>
    </source>
</evidence>
<evidence type="ECO:0000256" key="5">
    <source>
        <dbReference type="ARBA" id="ARBA00023136"/>
    </source>
</evidence>
<dbReference type="PANTHER" id="PTHR43124">
    <property type="entry name" value="PURINE EFFLUX PUMP PBUE"/>
    <property type="match status" value="1"/>
</dbReference>